<keyword evidence="4 5" id="KW-0238">DNA-binding</keyword>
<dbReference type="Pfam" id="PF05485">
    <property type="entry name" value="THAP"/>
    <property type="match status" value="1"/>
</dbReference>
<evidence type="ECO:0000256" key="4">
    <source>
        <dbReference type="ARBA" id="ARBA00023125"/>
    </source>
</evidence>
<evidence type="ECO:0000313" key="8">
    <source>
        <dbReference type="Proteomes" id="UP000261520"/>
    </source>
</evidence>
<keyword evidence="3" id="KW-0862">Zinc</keyword>
<dbReference type="Ensembl" id="ENSPMGT00000008878.1">
    <property type="protein sequence ID" value="ENSPMGP00000008342.1"/>
    <property type="gene ID" value="ENSPMGG00000006907.1"/>
</dbReference>
<organism evidence="7 8">
    <name type="scientific">Periophthalmus magnuspinnatus</name>
    <dbReference type="NCBI Taxonomy" id="409849"/>
    <lineage>
        <taxon>Eukaryota</taxon>
        <taxon>Metazoa</taxon>
        <taxon>Chordata</taxon>
        <taxon>Craniata</taxon>
        <taxon>Vertebrata</taxon>
        <taxon>Euteleostomi</taxon>
        <taxon>Actinopterygii</taxon>
        <taxon>Neopterygii</taxon>
        <taxon>Teleostei</taxon>
        <taxon>Neoteleostei</taxon>
        <taxon>Acanthomorphata</taxon>
        <taxon>Gobiaria</taxon>
        <taxon>Gobiiformes</taxon>
        <taxon>Gobioidei</taxon>
        <taxon>Gobiidae</taxon>
        <taxon>Oxudercinae</taxon>
        <taxon>Periophthalmus</taxon>
    </lineage>
</organism>
<evidence type="ECO:0000256" key="1">
    <source>
        <dbReference type="ARBA" id="ARBA00022723"/>
    </source>
</evidence>
<dbReference type="InterPro" id="IPR038441">
    <property type="entry name" value="THAP_Znf_sf"/>
</dbReference>
<dbReference type="PROSITE" id="PS50950">
    <property type="entry name" value="ZF_THAP"/>
    <property type="match status" value="1"/>
</dbReference>
<dbReference type="AlphaFoldDB" id="A0A3B3ZUF7"/>
<accession>A0A3B3ZUF7</accession>
<reference evidence="7" key="1">
    <citation type="submission" date="2025-08" db="UniProtKB">
        <authorList>
            <consortium name="Ensembl"/>
        </authorList>
    </citation>
    <scope>IDENTIFICATION</scope>
</reference>
<dbReference type="PANTHER" id="PTHR47696:SF1">
    <property type="entry name" value="THAP DOMAIN-CONTAINING PROTEIN 2"/>
    <property type="match status" value="1"/>
</dbReference>
<evidence type="ECO:0000256" key="5">
    <source>
        <dbReference type="PROSITE-ProRule" id="PRU00309"/>
    </source>
</evidence>
<feature type="domain" description="THAP-type" evidence="6">
    <location>
        <begin position="1"/>
        <end position="82"/>
    </location>
</feature>
<keyword evidence="1" id="KW-0479">Metal-binding</keyword>
<dbReference type="Gene3D" id="6.20.210.20">
    <property type="entry name" value="THAP domain"/>
    <property type="match status" value="1"/>
</dbReference>
<sequence length="99" mass="11203">MPSQCGAIGCSNKVDADAKKRGITFHKVPSNPERRAIWKQALRRDFVITKYTVICSAHFEEKDMDRTGQTTRLREGVVPSIFNFPDKHPLSICLCTSYS</sequence>
<dbReference type="PANTHER" id="PTHR47696">
    <property type="entry name" value="THAP DOMAIN-CONTAINING PROTEIN 2"/>
    <property type="match status" value="1"/>
</dbReference>
<dbReference type="SMART" id="SM00980">
    <property type="entry name" value="THAP"/>
    <property type="match status" value="1"/>
</dbReference>
<dbReference type="SUPFAM" id="SSF57716">
    <property type="entry name" value="Glucocorticoid receptor-like (DNA-binding domain)"/>
    <property type="match status" value="1"/>
</dbReference>
<dbReference type="InterPro" id="IPR006612">
    <property type="entry name" value="THAP_Znf"/>
</dbReference>
<evidence type="ECO:0000259" key="6">
    <source>
        <dbReference type="PROSITE" id="PS50950"/>
    </source>
</evidence>
<evidence type="ECO:0000256" key="3">
    <source>
        <dbReference type="ARBA" id="ARBA00022833"/>
    </source>
</evidence>
<keyword evidence="2 5" id="KW-0863">Zinc-finger</keyword>
<dbReference type="GO" id="GO:0008270">
    <property type="term" value="F:zinc ion binding"/>
    <property type="evidence" value="ECO:0007669"/>
    <property type="project" value="UniProtKB-KW"/>
</dbReference>
<keyword evidence="8" id="KW-1185">Reference proteome</keyword>
<protein>
    <recommendedName>
        <fullName evidence="6">THAP-type domain-containing protein</fullName>
    </recommendedName>
</protein>
<evidence type="ECO:0000313" key="7">
    <source>
        <dbReference type="Ensembl" id="ENSPMGP00000008342.1"/>
    </source>
</evidence>
<dbReference type="GO" id="GO:0003677">
    <property type="term" value="F:DNA binding"/>
    <property type="evidence" value="ECO:0007669"/>
    <property type="project" value="UniProtKB-UniRule"/>
</dbReference>
<proteinExistence type="predicted"/>
<evidence type="ECO:0000256" key="2">
    <source>
        <dbReference type="ARBA" id="ARBA00022771"/>
    </source>
</evidence>
<dbReference type="InterPro" id="IPR026521">
    <property type="entry name" value="THAP2"/>
</dbReference>
<name>A0A3B3ZUF7_9GOBI</name>
<dbReference type="SMART" id="SM00692">
    <property type="entry name" value="DM3"/>
    <property type="match status" value="1"/>
</dbReference>
<reference evidence="7" key="2">
    <citation type="submission" date="2025-09" db="UniProtKB">
        <authorList>
            <consortium name="Ensembl"/>
        </authorList>
    </citation>
    <scope>IDENTIFICATION</scope>
</reference>
<dbReference type="Proteomes" id="UP000261520">
    <property type="component" value="Unplaced"/>
</dbReference>
<dbReference type="STRING" id="409849.ENSPMGP00000008342"/>